<name>A0A6J5L489_9CAUD</name>
<organism evidence="1">
    <name type="scientific">uncultured Caudovirales phage</name>
    <dbReference type="NCBI Taxonomy" id="2100421"/>
    <lineage>
        <taxon>Viruses</taxon>
        <taxon>Duplodnaviria</taxon>
        <taxon>Heunggongvirae</taxon>
        <taxon>Uroviricota</taxon>
        <taxon>Caudoviricetes</taxon>
        <taxon>Peduoviridae</taxon>
        <taxon>Maltschvirus</taxon>
        <taxon>Maltschvirus maltsch</taxon>
    </lineage>
</organism>
<sequence length="103" mass="12186">MKIEMYKEFNIEVSDFKCTITYDEAKYLYDELNKEFGYNAEKFWEDTLPEGDYAFKMKDRCNIQQVPNDVPNGGYTSNETTGLYTGNELVSNDYIVFLRKNRL</sequence>
<evidence type="ECO:0000313" key="1">
    <source>
        <dbReference type="EMBL" id="CAB4127380.1"/>
    </source>
</evidence>
<gene>
    <name evidence="1" type="ORF">UFOVP84_158</name>
</gene>
<reference evidence="1" key="1">
    <citation type="submission" date="2020-04" db="EMBL/GenBank/DDBJ databases">
        <authorList>
            <person name="Chiriac C."/>
            <person name="Salcher M."/>
            <person name="Ghai R."/>
            <person name="Kavagutti S V."/>
        </authorList>
    </citation>
    <scope>NUCLEOTIDE SEQUENCE</scope>
</reference>
<dbReference type="EMBL" id="LR796208">
    <property type="protein sequence ID" value="CAB4127380.1"/>
    <property type="molecule type" value="Genomic_DNA"/>
</dbReference>
<proteinExistence type="predicted"/>
<accession>A0A6J5L489</accession>
<protein>
    <submittedName>
        <fullName evidence="1">Uncharacterized protein</fullName>
    </submittedName>
</protein>